<name>A0ABR1K4R9_9AGAR</name>
<sequence>MYEVRTEGGYTVTSFRRAGEADPFAVFERRDLIPDIITFTDHFGSRRIRLGKWLKSPTFSSWPVEFAVEDNKYFWINDDNSEFPRFLLYLQSEVTEANASPIGWFEGTKHTLRDHGPGTKFERIVTNPCIVVLPQAEKIVDKIVVSAILLEQKIKWARGRPSTAQTFGMSSEAAAATGKPLWGE</sequence>
<gene>
    <name evidence="2" type="ORF">VKT23_000238</name>
</gene>
<evidence type="ECO:0000259" key="1">
    <source>
        <dbReference type="Pfam" id="PF20236"/>
    </source>
</evidence>
<dbReference type="EMBL" id="JBANRG010000001">
    <property type="protein sequence ID" value="KAK7472117.1"/>
    <property type="molecule type" value="Genomic_DNA"/>
</dbReference>
<protein>
    <recommendedName>
        <fullName evidence="1">DUF6593 domain-containing protein</fullName>
    </recommendedName>
</protein>
<dbReference type="Pfam" id="PF20236">
    <property type="entry name" value="DUF6593"/>
    <property type="match status" value="1"/>
</dbReference>
<keyword evidence="3" id="KW-1185">Reference proteome</keyword>
<evidence type="ECO:0000313" key="3">
    <source>
        <dbReference type="Proteomes" id="UP001498398"/>
    </source>
</evidence>
<organism evidence="2 3">
    <name type="scientific">Marasmiellus scandens</name>
    <dbReference type="NCBI Taxonomy" id="2682957"/>
    <lineage>
        <taxon>Eukaryota</taxon>
        <taxon>Fungi</taxon>
        <taxon>Dikarya</taxon>
        <taxon>Basidiomycota</taxon>
        <taxon>Agaricomycotina</taxon>
        <taxon>Agaricomycetes</taxon>
        <taxon>Agaricomycetidae</taxon>
        <taxon>Agaricales</taxon>
        <taxon>Marasmiineae</taxon>
        <taxon>Omphalotaceae</taxon>
        <taxon>Marasmiellus</taxon>
    </lineage>
</organism>
<dbReference type="InterPro" id="IPR046528">
    <property type="entry name" value="DUF6593"/>
</dbReference>
<feature type="domain" description="DUF6593" evidence="1">
    <location>
        <begin position="1"/>
        <end position="154"/>
    </location>
</feature>
<dbReference type="Proteomes" id="UP001498398">
    <property type="component" value="Unassembled WGS sequence"/>
</dbReference>
<accession>A0ABR1K4R9</accession>
<reference evidence="2 3" key="1">
    <citation type="submission" date="2024-01" db="EMBL/GenBank/DDBJ databases">
        <title>A draft genome for the cacao thread blight pathogen Marasmiellus scandens.</title>
        <authorList>
            <person name="Baruah I.K."/>
            <person name="Leung J."/>
            <person name="Bukari Y."/>
            <person name="Amoako-Attah I."/>
            <person name="Meinhardt L.W."/>
            <person name="Bailey B.A."/>
            <person name="Cohen S.P."/>
        </authorList>
    </citation>
    <scope>NUCLEOTIDE SEQUENCE [LARGE SCALE GENOMIC DNA]</scope>
    <source>
        <strain evidence="2 3">GH-19</strain>
    </source>
</reference>
<evidence type="ECO:0000313" key="2">
    <source>
        <dbReference type="EMBL" id="KAK7472117.1"/>
    </source>
</evidence>
<comment type="caution">
    <text evidence="2">The sequence shown here is derived from an EMBL/GenBank/DDBJ whole genome shotgun (WGS) entry which is preliminary data.</text>
</comment>
<proteinExistence type="predicted"/>